<dbReference type="Proteomes" id="UP001252875">
    <property type="component" value="Unassembled WGS sequence"/>
</dbReference>
<keyword evidence="3" id="KW-1185">Reference proteome</keyword>
<name>A0ABU3F1L9_9ENTE</name>
<accession>A0ABU3F1L9</accession>
<evidence type="ECO:0000313" key="3">
    <source>
        <dbReference type="Proteomes" id="UP001252875"/>
    </source>
</evidence>
<evidence type="ECO:0000259" key="1">
    <source>
        <dbReference type="Pfam" id="PF24240"/>
    </source>
</evidence>
<comment type="caution">
    <text evidence="2">The sequence shown here is derived from an EMBL/GenBank/DDBJ whole genome shotgun (WGS) entry which is preliminary data.</text>
</comment>
<dbReference type="EMBL" id="JARPYI010000009">
    <property type="protein sequence ID" value="MDT2601005.1"/>
    <property type="molecule type" value="Genomic_DNA"/>
</dbReference>
<feature type="domain" description="DUF7448" evidence="1">
    <location>
        <begin position="14"/>
        <end position="110"/>
    </location>
</feature>
<dbReference type="RefSeq" id="WP_311822502.1">
    <property type="nucleotide sequence ID" value="NZ_JARPYH010000005.1"/>
</dbReference>
<sequence>MDYHKDTIQKLKEKILLKKVKSLSKDVLVLDDDTKIHFECTDSDCCASADGVWKSAETDGLITDIQLVDVKKEEEEWGESQMVAKLVVLHDQNPVAQAQLRADNGNGDYYFSILSVFVNDDEIGKILESYYD</sequence>
<dbReference type="InterPro" id="IPR055871">
    <property type="entry name" value="DUF7448"/>
</dbReference>
<organism evidence="2 3">
    <name type="scientific">Enterococcus hulanensis</name>
    <dbReference type="NCBI Taxonomy" id="2559929"/>
    <lineage>
        <taxon>Bacteria</taxon>
        <taxon>Bacillati</taxon>
        <taxon>Bacillota</taxon>
        <taxon>Bacilli</taxon>
        <taxon>Lactobacillales</taxon>
        <taxon>Enterococcaceae</taxon>
        <taxon>Enterococcus</taxon>
    </lineage>
</organism>
<dbReference type="Pfam" id="PF24240">
    <property type="entry name" value="DUF7448"/>
    <property type="match status" value="1"/>
</dbReference>
<proteinExistence type="predicted"/>
<protein>
    <recommendedName>
        <fullName evidence="1">DUF7448 domain-containing protein</fullName>
    </recommendedName>
</protein>
<evidence type="ECO:0000313" key="2">
    <source>
        <dbReference type="EMBL" id="MDT2601005.1"/>
    </source>
</evidence>
<reference evidence="2 3" key="1">
    <citation type="submission" date="2023-03" db="EMBL/GenBank/DDBJ databases">
        <authorList>
            <person name="Shen W."/>
            <person name="Cai J."/>
        </authorList>
    </citation>
    <scope>NUCLEOTIDE SEQUENCE [LARGE SCALE GENOMIC DNA]</scope>
    <source>
        <strain evidence="2 3">D6-4</strain>
    </source>
</reference>
<gene>
    <name evidence="2" type="ORF">P7D85_14560</name>
</gene>